<accession>A0A0S2SID0</accession>
<organism evidence="1 2">
    <name type="scientific">Aeromonas schubertii</name>
    <dbReference type="NCBI Taxonomy" id="652"/>
    <lineage>
        <taxon>Bacteria</taxon>
        <taxon>Pseudomonadati</taxon>
        <taxon>Pseudomonadota</taxon>
        <taxon>Gammaproteobacteria</taxon>
        <taxon>Aeromonadales</taxon>
        <taxon>Aeromonadaceae</taxon>
        <taxon>Aeromonas</taxon>
    </lineage>
</organism>
<dbReference type="EMBL" id="CP013067">
    <property type="protein sequence ID" value="ALP41440.1"/>
    <property type="molecule type" value="Genomic_DNA"/>
</dbReference>
<reference evidence="1 2" key="2">
    <citation type="journal article" date="2016" name="Genome Announc.">
        <title>Complete Genome Sequence of the Highly Virulent Aeromonas schubertii Strain WL1483, Isolated from Diseased Snakehead Fish (Channa argus) in China.</title>
        <authorList>
            <person name="Liu L."/>
            <person name="Li N."/>
            <person name="Zhang D."/>
            <person name="Fu X."/>
            <person name="Shi C."/>
            <person name="Lin Q."/>
            <person name="Hao G."/>
        </authorList>
    </citation>
    <scope>NUCLEOTIDE SEQUENCE [LARGE SCALE GENOMIC DNA]</scope>
    <source>
        <strain evidence="1 2">WL1483</strain>
    </source>
</reference>
<sequence>MTDDPLLPWFAKQGVATARHTLCNTPIPLGHEFVHGGLKVAWRVEPAERRVWIVLIERREGGGLANPFSALYLLAEAALAVLGPGYHLYGNVSVMAGSTLSGERLGRFYRRWTGASEPEPGWFSLDVAKVISLSAMRKRQNGDLA</sequence>
<dbReference type="KEGG" id="asr:WL1483_2021"/>
<name>A0A0S2SID0_9GAMM</name>
<proteinExistence type="predicted"/>
<dbReference type="RefSeq" id="WP_060585704.1">
    <property type="nucleotide sequence ID" value="NZ_CP013067.1"/>
</dbReference>
<dbReference type="InterPro" id="IPR013405">
    <property type="entry name" value="T3SS_LcrR"/>
</dbReference>
<evidence type="ECO:0000313" key="2">
    <source>
        <dbReference type="Proteomes" id="UP000058114"/>
    </source>
</evidence>
<protein>
    <submittedName>
        <fullName evidence="1">Low calcium response locus protein R</fullName>
    </submittedName>
</protein>
<dbReference type="Proteomes" id="UP000058114">
    <property type="component" value="Chromosome"/>
</dbReference>
<evidence type="ECO:0000313" key="1">
    <source>
        <dbReference type="EMBL" id="ALP41440.1"/>
    </source>
</evidence>
<dbReference type="PATRIC" id="fig|652.5.peg.1916"/>
<dbReference type="InterPro" id="IPR022797">
    <property type="entry name" value="LcrR/CesD2"/>
</dbReference>
<dbReference type="Pfam" id="PF09621">
    <property type="entry name" value="LcrR"/>
    <property type="match status" value="1"/>
</dbReference>
<reference evidence="2" key="1">
    <citation type="submission" date="2015-10" db="EMBL/GenBank/DDBJ databases">
        <title>Complete Genome Sequence of Aeromonas schubertii strain WL1483.</title>
        <authorList>
            <person name="Liu L."/>
        </authorList>
    </citation>
    <scope>NUCLEOTIDE SEQUENCE [LARGE SCALE GENOMIC DNA]</scope>
    <source>
        <strain evidence="2">WL1483</strain>
    </source>
</reference>
<gene>
    <name evidence="1" type="primary">lcrR</name>
    <name evidence="1" type="ORF">WL1483_2021</name>
</gene>
<dbReference type="AlphaFoldDB" id="A0A0S2SID0"/>
<dbReference type="NCBIfam" id="TIGR02572">
    <property type="entry name" value="LcrR"/>
    <property type="match status" value="1"/>
</dbReference>